<evidence type="ECO:0000313" key="2">
    <source>
        <dbReference type="EMBL" id="CAG8953798.1"/>
    </source>
</evidence>
<evidence type="ECO:0008006" key="4">
    <source>
        <dbReference type="Google" id="ProtNLM"/>
    </source>
</evidence>
<sequence length="294" mass="32271">MAAADVATPPTDTPSLPDYVLDPNAVLKDTANWRYGQPPDYTNTRKVFAQSKTQNHISGSLPSLVENLVKNWEVEASFKPSISDWRTIDHANYTFAINGGPPQSAEHMLKVGTYNAIIAPNEFYSPENSDFASSHKTFKRMMPTFAWEVLEVYSGPPVVSFKWRHWGTMKNAYVGFNDKGEKVTAPAHGGPIDIQGVTVAKVDAQLRLQSVETWFDPLEMFRQIAPKGIVNKVVVKPKEGVDLAASLDDDEEESKGVLEVGSAVVEGEESVATAEAHAEMGRVVGGECPFMNKE</sequence>
<dbReference type="PANTHER" id="PTHR31723:SF10">
    <property type="entry name" value="PATHOGEN-RELATED PROTEIN"/>
    <property type="match status" value="1"/>
</dbReference>
<dbReference type="EMBL" id="CAJVRL010000052">
    <property type="protein sequence ID" value="CAG8953798.1"/>
    <property type="molecule type" value="Genomic_DNA"/>
</dbReference>
<proteinExistence type="predicted"/>
<comment type="caution">
    <text evidence="2">The sequence shown here is derived from an EMBL/GenBank/DDBJ whole genome shotgun (WGS) entry which is preliminary data.</text>
</comment>
<accession>A0A9N9PSU6</accession>
<feature type="region of interest" description="Disordered" evidence="1">
    <location>
        <begin position="1"/>
        <end position="20"/>
    </location>
</feature>
<dbReference type="OrthoDB" id="65445at2759"/>
<feature type="compositionally biased region" description="Low complexity" evidence="1">
    <location>
        <begin position="1"/>
        <end position="14"/>
    </location>
</feature>
<dbReference type="Proteomes" id="UP000696280">
    <property type="component" value="Unassembled WGS sequence"/>
</dbReference>
<dbReference type="AlphaFoldDB" id="A0A9N9PSU6"/>
<dbReference type="SUPFAM" id="SSF54427">
    <property type="entry name" value="NTF2-like"/>
    <property type="match status" value="1"/>
</dbReference>
<protein>
    <recommendedName>
        <fullName evidence="4">Pathogen-related protein</fullName>
    </recommendedName>
</protein>
<reference evidence="2" key="1">
    <citation type="submission" date="2021-07" db="EMBL/GenBank/DDBJ databases">
        <authorList>
            <person name="Durling M."/>
        </authorList>
    </citation>
    <scope>NUCLEOTIDE SEQUENCE</scope>
</reference>
<organism evidence="2 3">
    <name type="scientific">Hymenoscyphus fraxineus</name>
    <dbReference type="NCBI Taxonomy" id="746836"/>
    <lineage>
        <taxon>Eukaryota</taxon>
        <taxon>Fungi</taxon>
        <taxon>Dikarya</taxon>
        <taxon>Ascomycota</taxon>
        <taxon>Pezizomycotina</taxon>
        <taxon>Leotiomycetes</taxon>
        <taxon>Helotiales</taxon>
        <taxon>Helotiaceae</taxon>
        <taxon>Hymenoscyphus</taxon>
    </lineage>
</organism>
<dbReference type="InterPro" id="IPR032710">
    <property type="entry name" value="NTF2-like_dom_sf"/>
</dbReference>
<keyword evidence="3" id="KW-1185">Reference proteome</keyword>
<dbReference type="InterPro" id="IPR053218">
    <property type="entry name" value="Pathogen-related_defense"/>
</dbReference>
<evidence type="ECO:0000256" key="1">
    <source>
        <dbReference type="SAM" id="MobiDB-lite"/>
    </source>
</evidence>
<dbReference type="Gene3D" id="3.10.450.50">
    <property type="match status" value="1"/>
</dbReference>
<dbReference type="PANTHER" id="PTHR31723">
    <property type="entry name" value="PATHOGENESIS-RELATED FAMILY PROTEIN"/>
    <property type="match status" value="1"/>
</dbReference>
<evidence type="ECO:0000313" key="3">
    <source>
        <dbReference type="Proteomes" id="UP000696280"/>
    </source>
</evidence>
<gene>
    <name evidence="2" type="ORF">HYFRA_00006690</name>
</gene>
<name>A0A9N9PSU6_9HELO</name>